<organism evidence="2 3">
    <name type="scientific">Nonomuraea rubra</name>
    <dbReference type="NCBI Taxonomy" id="46180"/>
    <lineage>
        <taxon>Bacteria</taxon>
        <taxon>Bacillati</taxon>
        <taxon>Actinomycetota</taxon>
        <taxon>Actinomycetes</taxon>
        <taxon>Streptosporangiales</taxon>
        <taxon>Streptosporangiaceae</taxon>
        <taxon>Nonomuraea</taxon>
    </lineage>
</organism>
<sequence length="119" mass="12218">MTIWAFDAAATAALSPTSGSSPGCGTPTTTACATSRRGDRWFTTPGDYHAGLARLLRADARRAGAGGARRPARGAAGGRDRGAGNHTRWFTEVGTGRPGQDSAFFRDADAIAAALLARP</sequence>
<reference evidence="2 3" key="1">
    <citation type="submission" date="2020-08" db="EMBL/GenBank/DDBJ databases">
        <title>Sequencing the genomes of 1000 actinobacteria strains.</title>
        <authorList>
            <person name="Klenk H.-P."/>
        </authorList>
    </citation>
    <scope>NUCLEOTIDE SEQUENCE [LARGE SCALE GENOMIC DNA]</scope>
    <source>
        <strain evidence="2 3">DSM 43768</strain>
    </source>
</reference>
<feature type="region of interest" description="Disordered" evidence="1">
    <location>
        <begin position="63"/>
        <end position="98"/>
    </location>
</feature>
<keyword evidence="3" id="KW-1185">Reference proteome</keyword>
<evidence type="ECO:0000313" key="3">
    <source>
        <dbReference type="Proteomes" id="UP000565579"/>
    </source>
</evidence>
<accession>A0A7X0NUP5</accession>
<comment type="caution">
    <text evidence="2">The sequence shown here is derived from an EMBL/GenBank/DDBJ whole genome shotgun (WGS) entry which is preliminary data.</text>
</comment>
<dbReference type="EMBL" id="JACHMI010000001">
    <property type="protein sequence ID" value="MBB6549984.1"/>
    <property type="molecule type" value="Genomic_DNA"/>
</dbReference>
<dbReference type="Proteomes" id="UP000565579">
    <property type="component" value="Unassembled WGS sequence"/>
</dbReference>
<dbReference type="AlphaFoldDB" id="A0A7X0NUP5"/>
<evidence type="ECO:0000313" key="2">
    <source>
        <dbReference type="EMBL" id="MBB6549984.1"/>
    </source>
</evidence>
<gene>
    <name evidence="2" type="ORF">HD593_004779</name>
</gene>
<dbReference type="RefSeq" id="WP_185104331.1">
    <property type="nucleotide sequence ID" value="NZ_BAAAXY010000054.1"/>
</dbReference>
<name>A0A7X0NUP5_9ACTN</name>
<protein>
    <submittedName>
        <fullName evidence="2">Uncharacterized protein</fullName>
    </submittedName>
</protein>
<evidence type="ECO:0000256" key="1">
    <source>
        <dbReference type="SAM" id="MobiDB-lite"/>
    </source>
</evidence>
<proteinExistence type="predicted"/>